<name>A0A6J4U5R8_9BACT</name>
<dbReference type="AlphaFoldDB" id="A0A6J4U5R8"/>
<evidence type="ECO:0000313" key="1">
    <source>
        <dbReference type="EMBL" id="CAA9541534.1"/>
    </source>
</evidence>
<reference evidence="1" key="1">
    <citation type="submission" date="2020-02" db="EMBL/GenBank/DDBJ databases">
        <authorList>
            <person name="Meier V. D."/>
        </authorList>
    </citation>
    <scope>NUCLEOTIDE SEQUENCE</scope>
    <source>
        <strain evidence="1">AVDCRST_MAG19</strain>
    </source>
</reference>
<organism evidence="1">
    <name type="scientific">uncultured Thermomicrobiales bacterium</name>
    <dbReference type="NCBI Taxonomy" id="1645740"/>
    <lineage>
        <taxon>Bacteria</taxon>
        <taxon>Pseudomonadati</taxon>
        <taxon>Thermomicrobiota</taxon>
        <taxon>Thermomicrobia</taxon>
        <taxon>Thermomicrobiales</taxon>
        <taxon>environmental samples</taxon>
    </lineage>
</organism>
<accession>A0A6J4U5R8</accession>
<dbReference type="EMBL" id="CADCWL010000001">
    <property type="protein sequence ID" value="CAA9541534.1"/>
    <property type="molecule type" value="Genomic_DNA"/>
</dbReference>
<gene>
    <name evidence="1" type="ORF">AVDCRST_MAG19-1554</name>
</gene>
<proteinExistence type="predicted"/>
<sequence>MARSLGVTEAGDRLSMDALANGLVSRRLLLVLATFEQLVGSEPFLVELLATGRPLKVPVTSRTVFRLSGKQTYPVPPLTLPTSDRVVLTGKLAAFEVVQLFVTRSRAVLPAFVVTDATALAMAANCRPLGGLPLAIERAAERSNRPPPPAMLARLDYSLPPLVRVPLDRPARQWTLRSAFGWSYDLLDEAER</sequence>
<dbReference type="PANTHER" id="PTHR47691">
    <property type="entry name" value="REGULATOR-RELATED"/>
    <property type="match status" value="1"/>
</dbReference>
<protein>
    <submittedName>
        <fullName evidence="1">Uncharacterized protein</fullName>
    </submittedName>
</protein>
<dbReference type="PANTHER" id="PTHR47691:SF3">
    <property type="entry name" value="HTH-TYPE TRANSCRIPTIONAL REGULATOR RV0890C-RELATED"/>
    <property type="match status" value="1"/>
</dbReference>